<dbReference type="InterPro" id="IPR000086">
    <property type="entry name" value="NUDIX_hydrolase_dom"/>
</dbReference>
<dbReference type="CDD" id="cd04692">
    <property type="entry name" value="NUDIX_Hydrolase"/>
    <property type="match status" value="1"/>
</dbReference>
<gene>
    <name evidence="2" type="ORF">QUV98_08170</name>
</gene>
<feature type="domain" description="Nudix hydrolase" evidence="1">
    <location>
        <begin position="28"/>
        <end position="168"/>
    </location>
</feature>
<dbReference type="Gene3D" id="3.90.79.10">
    <property type="entry name" value="Nucleoside Triphosphate Pyrophosphohydrolase"/>
    <property type="match status" value="1"/>
</dbReference>
<dbReference type="RefSeq" id="WP_087298230.1">
    <property type="nucleotide sequence ID" value="NZ_JAUDCK010000029.1"/>
</dbReference>
<dbReference type="Pfam" id="PF00293">
    <property type="entry name" value="NUDIX"/>
    <property type="match status" value="1"/>
</dbReference>
<accession>A0ABT7UJG2</accession>
<dbReference type="PROSITE" id="PS51462">
    <property type="entry name" value="NUDIX"/>
    <property type="match status" value="1"/>
</dbReference>
<evidence type="ECO:0000313" key="2">
    <source>
        <dbReference type="EMBL" id="MDM8196288.1"/>
    </source>
</evidence>
<dbReference type="Proteomes" id="UP001529275">
    <property type="component" value="Unassembled WGS sequence"/>
</dbReference>
<dbReference type="SUPFAM" id="SSF55811">
    <property type="entry name" value="Nudix"/>
    <property type="match status" value="1"/>
</dbReference>
<organism evidence="2 3">
    <name type="scientific">Massilimicrobiota timonensis</name>
    <dbReference type="NCBI Taxonomy" id="1776392"/>
    <lineage>
        <taxon>Bacteria</taxon>
        <taxon>Bacillati</taxon>
        <taxon>Bacillota</taxon>
        <taxon>Erysipelotrichia</taxon>
        <taxon>Erysipelotrichales</taxon>
        <taxon>Erysipelotrichaceae</taxon>
        <taxon>Massilimicrobiota</taxon>
    </lineage>
</organism>
<protein>
    <submittedName>
        <fullName evidence="2">NUDIX domain-containing protein</fullName>
    </submittedName>
</protein>
<dbReference type="EMBL" id="JAUDCK010000029">
    <property type="protein sequence ID" value="MDM8196288.1"/>
    <property type="molecule type" value="Genomic_DNA"/>
</dbReference>
<keyword evidence="3" id="KW-1185">Reference proteome</keyword>
<dbReference type="PANTHER" id="PTHR10885">
    <property type="entry name" value="ISOPENTENYL-DIPHOSPHATE DELTA-ISOMERASE"/>
    <property type="match status" value="1"/>
</dbReference>
<name>A0ABT7UJG2_9FIRM</name>
<dbReference type="InterPro" id="IPR015797">
    <property type="entry name" value="NUDIX_hydrolase-like_dom_sf"/>
</dbReference>
<evidence type="ECO:0000313" key="3">
    <source>
        <dbReference type="Proteomes" id="UP001529275"/>
    </source>
</evidence>
<sequence length="186" mass="21617">MEYLDIVDEVGNPTGEIVEREYAHRHGIRHRTSHVWLLRKKQDVEILLQKRSLNKDSYPGCYDISSAGHIPAGSDFETSALRELKEELGVEATKGELHYIGTSYSNSHNVFHEKPFHNVQVSHVYVLWYDGDFVLQKEEVEEVQWMPLAKCQQLVLHKQIPHCIKIEELQMIDYYLKGVNNESISQ</sequence>
<comment type="caution">
    <text evidence="2">The sequence shown here is derived from an EMBL/GenBank/DDBJ whole genome shotgun (WGS) entry which is preliminary data.</text>
</comment>
<proteinExistence type="predicted"/>
<dbReference type="PANTHER" id="PTHR10885:SF20">
    <property type="entry name" value="NUDIX HYDROLASE DOMAIN-CONTAINING PROTEIN"/>
    <property type="match status" value="1"/>
</dbReference>
<evidence type="ECO:0000259" key="1">
    <source>
        <dbReference type="PROSITE" id="PS51462"/>
    </source>
</evidence>
<reference evidence="3" key="1">
    <citation type="submission" date="2023-06" db="EMBL/GenBank/DDBJ databases">
        <title>Identification and characterization of horizontal gene transfer across gut microbiota members of farm animals based on homology search.</title>
        <authorList>
            <person name="Zeman M."/>
            <person name="Kubasova T."/>
            <person name="Jahodarova E."/>
            <person name="Nykrynova M."/>
            <person name="Rychlik I."/>
        </authorList>
    </citation>
    <scope>NUCLEOTIDE SEQUENCE [LARGE SCALE GENOMIC DNA]</scope>
    <source>
        <strain evidence="3">ET341</strain>
    </source>
</reference>